<dbReference type="Proteomes" id="UP000179797">
    <property type="component" value="Unassembled WGS sequence"/>
</dbReference>
<proteinExistence type="predicted"/>
<feature type="transmembrane region" description="Helical" evidence="2">
    <location>
        <begin position="14"/>
        <end position="33"/>
    </location>
</feature>
<keyword evidence="4" id="KW-1185">Reference proteome</keyword>
<keyword evidence="2" id="KW-1133">Transmembrane helix</keyword>
<gene>
    <name evidence="3" type="ORF">NH26_01595</name>
</gene>
<evidence type="ECO:0000313" key="3">
    <source>
        <dbReference type="EMBL" id="OHX65138.1"/>
    </source>
</evidence>
<keyword evidence="2" id="KW-0812">Transmembrane</keyword>
<sequence>MEYYDFLKENYKEVIPICIFIATTTWGVAYFIFKNQLNTKSSTIENLNTKNLTLKEELENLKNSNDQSSLQINYEYPKIDFNGKNILCNSIRTVKKSDPLSVSAIVPKGKTLSVEITGPKSLCKGDTGASWGFSNSTNWSLDDYHKENGGRQMIEAHEGIAKSKFHALRDGQFTITVFEGQECWTKGLLVNN</sequence>
<reference evidence="3 4" key="1">
    <citation type="journal article" date="2012" name="Int. J. Syst. Evol. Microbiol.">
        <title>Flammeovirga pacifica sp. nov., isolated from deep-sea sediment.</title>
        <authorList>
            <person name="Xu H."/>
            <person name="Fu Y."/>
            <person name="Yang N."/>
            <person name="Ding Z."/>
            <person name="Lai Q."/>
            <person name="Zeng R."/>
        </authorList>
    </citation>
    <scope>NUCLEOTIDE SEQUENCE [LARGE SCALE GENOMIC DNA]</scope>
    <source>
        <strain evidence="4">DSM 24597 / LMG 26175 / WPAGA1</strain>
    </source>
</reference>
<keyword evidence="1" id="KW-0175">Coiled coil</keyword>
<evidence type="ECO:0000256" key="1">
    <source>
        <dbReference type="SAM" id="Coils"/>
    </source>
</evidence>
<feature type="coiled-coil region" evidence="1">
    <location>
        <begin position="44"/>
        <end position="71"/>
    </location>
</feature>
<dbReference type="STRING" id="915059.NH26_01595"/>
<dbReference type="EMBL" id="JRYR02000001">
    <property type="protein sequence ID" value="OHX65138.1"/>
    <property type="molecule type" value="Genomic_DNA"/>
</dbReference>
<keyword evidence="2" id="KW-0472">Membrane</keyword>
<comment type="caution">
    <text evidence="3">The sequence shown here is derived from an EMBL/GenBank/DDBJ whole genome shotgun (WGS) entry which is preliminary data.</text>
</comment>
<evidence type="ECO:0000256" key="2">
    <source>
        <dbReference type="SAM" id="Phobius"/>
    </source>
</evidence>
<dbReference type="RefSeq" id="WP_044226873.1">
    <property type="nucleotide sequence ID" value="NZ_JRYR02000001.1"/>
</dbReference>
<protein>
    <submittedName>
        <fullName evidence="3">Uncharacterized protein</fullName>
    </submittedName>
</protein>
<dbReference type="AlphaFoldDB" id="A0A1S1YVS9"/>
<accession>A0A1S1YVS9</accession>
<evidence type="ECO:0000313" key="4">
    <source>
        <dbReference type="Proteomes" id="UP000179797"/>
    </source>
</evidence>
<organism evidence="3 4">
    <name type="scientific">Flammeovirga pacifica</name>
    <dbReference type="NCBI Taxonomy" id="915059"/>
    <lineage>
        <taxon>Bacteria</taxon>
        <taxon>Pseudomonadati</taxon>
        <taxon>Bacteroidota</taxon>
        <taxon>Cytophagia</taxon>
        <taxon>Cytophagales</taxon>
        <taxon>Flammeovirgaceae</taxon>
        <taxon>Flammeovirga</taxon>
    </lineage>
</organism>
<name>A0A1S1YVS9_FLAPC</name>